<dbReference type="EMBL" id="BTSX01000005">
    <property type="protein sequence ID" value="GMS99457.1"/>
    <property type="molecule type" value="Genomic_DNA"/>
</dbReference>
<feature type="transmembrane region" description="Helical" evidence="1">
    <location>
        <begin position="115"/>
        <end position="138"/>
    </location>
</feature>
<feature type="non-terminal residue" evidence="2">
    <location>
        <position position="1"/>
    </location>
</feature>
<feature type="transmembrane region" description="Helical" evidence="1">
    <location>
        <begin position="44"/>
        <end position="61"/>
    </location>
</feature>
<name>A0AAV5TZ52_9BILA</name>
<feature type="transmembrane region" description="Helical" evidence="1">
    <location>
        <begin position="73"/>
        <end position="95"/>
    </location>
</feature>
<accession>A0AAV5TZ52</accession>
<reference evidence="2" key="1">
    <citation type="submission" date="2023-10" db="EMBL/GenBank/DDBJ databases">
        <title>Genome assembly of Pristionchus species.</title>
        <authorList>
            <person name="Yoshida K."/>
            <person name="Sommer R.J."/>
        </authorList>
    </citation>
    <scope>NUCLEOTIDE SEQUENCE</scope>
    <source>
        <strain evidence="2">RS0144</strain>
    </source>
</reference>
<evidence type="ECO:0008006" key="4">
    <source>
        <dbReference type="Google" id="ProtNLM"/>
    </source>
</evidence>
<organism evidence="2 3">
    <name type="scientific">Pristionchus entomophagus</name>
    <dbReference type="NCBI Taxonomy" id="358040"/>
    <lineage>
        <taxon>Eukaryota</taxon>
        <taxon>Metazoa</taxon>
        <taxon>Ecdysozoa</taxon>
        <taxon>Nematoda</taxon>
        <taxon>Chromadorea</taxon>
        <taxon>Rhabditida</taxon>
        <taxon>Rhabditina</taxon>
        <taxon>Diplogasteromorpha</taxon>
        <taxon>Diplogasteroidea</taxon>
        <taxon>Neodiplogasteridae</taxon>
        <taxon>Pristionchus</taxon>
    </lineage>
</organism>
<keyword evidence="3" id="KW-1185">Reference proteome</keyword>
<evidence type="ECO:0000313" key="2">
    <source>
        <dbReference type="EMBL" id="GMS99457.1"/>
    </source>
</evidence>
<dbReference type="AlphaFoldDB" id="A0AAV5TZ52"/>
<comment type="caution">
    <text evidence="2">The sequence shown here is derived from an EMBL/GenBank/DDBJ whole genome shotgun (WGS) entry which is preliminary data.</text>
</comment>
<keyword evidence="1" id="KW-0472">Membrane</keyword>
<protein>
    <recommendedName>
        <fullName evidence="4">G protein-coupled receptor</fullName>
    </recommendedName>
</protein>
<evidence type="ECO:0000256" key="1">
    <source>
        <dbReference type="SAM" id="Phobius"/>
    </source>
</evidence>
<proteinExistence type="predicted"/>
<dbReference type="Proteomes" id="UP001432027">
    <property type="component" value="Unassembled WGS sequence"/>
</dbReference>
<sequence length="159" mass="18194">VFFKRLHDVFLILIFACAFDFIEMRMQLFFIFELDIKTEKFYGWAKFVPTTIGIVAIRRFVIIFCGKSVRTSFVYISLAIVFNAKLVFLISTFLWGKAERSSAICTKSYVLLNPLQYTAIFWALTLPIAPLLSALTIIRGIMKKEKSSGVSLFVSSVTF</sequence>
<gene>
    <name evidence="2" type="ORF">PENTCL1PPCAC_21632</name>
</gene>
<keyword evidence="1" id="KW-1133">Transmembrane helix</keyword>
<feature type="transmembrane region" description="Helical" evidence="1">
    <location>
        <begin position="9"/>
        <end position="32"/>
    </location>
</feature>
<keyword evidence="1" id="KW-0812">Transmembrane</keyword>
<evidence type="ECO:0000313" key="3">
    <source>
        <dbReference type="Proteomes" id="UP001432027"/>
    </source>
</evidence>